<evidence type="ECO:0000313" key="9">
    <source>
        <dbReference type="EMBL" id="NMG01543.1"/>
    </source>
</evidence>
<gene>
    <name evidence="9" type="ORF">GPA21_00955</name>
</gene>
<dbReference type="Proteomes" id="UP000599523">
    <property type="component" value="Unassembled WGS sequence"/>
</dbReference>
<dbReference type="PANTHER" id="PTHR30269">
    <property type="entry name" value="TRANSMEMBRANE PROTEIN YFCA"/>
    <property type="match status" value="1"/>
</dbReference>
<keyword evidence="6 8" id="KW-1133">Transmembrane helix</keyword>
<keyword evidence="3" id="KW-0813">Transport</keyword>
<dbReference type="RefSeq" id="WP_168986366.1">
    <property type="nucleotide sequence ID" value="NZ_CAWPHM010000264.1"/>
</dbReference>
<feature type="transmembrane region" description="Helical" evidence="8">
    <location>
        <begin position="74"/>
        <end position="93"/>
    </location>
</feature>
<dbReference type="InterPro" id="IPR002781">
    <property type="entry name" value="TM_pro_TauE-like"/>
</dbReference>
<evidence type="ECO:0000313" key="10">
    <source>
        <dbReference type="Proteomes" id="UP000599523"/>
    </source>
</evidence>
<feature type="transmembrane region" description="Helical" evidence="8">
    <location>
        <begin position="143"/>
        <end position="174"/>
    </location>
</feature>
<organism evidence="9 10">
    <name type="scientific">Azoarcus taiwanensis</name>
    <dbReference type="NCBI Taxonomy" id="666964"/>
    <lineage>
        <taxon>Bacteria</taxon>
        <taxon>Pseudomonadati</taxon>
        <taxon>Pseudomonadota</taxon>
        <taxon>Betaproteobacteria</taxon>
        <taxon>Rhodocyclales</taxon>
        <taxon>Zoogloeaceae</taxon>
        <taxon>Azoarcus</taxon>
    </lineage>
</organism>
<sequence>MLLDNLDTLFLLLGLAAFMAGFVDAVVGGGGLVQIPALFAAYPTTLPATLFGTNKLSSIVGTFSAAIQYARRIPIVWTIALPSALAALVGSWFGAKAVVYLPAEFIRPVVLLLLVAVAIYTFARKDFGKHAGVRPARNREMFLGATIGVVVGFYDGFFGPGTGSFLIFLFVRFIGLDFLSASAVAKIVNVATNLAALLVFSVSVEILWKLGVVMACCNLAGALLGSRLALKHGAVFVRHMFLFVVILLIGKLGYDLVVGV</sequence>
<reference evidence="9" key="1">
    <citation type="submission" date="2019-12" db="EMBL/GenBank/DDBJ databases">
        <title>Comparative genomics gives insights into the taxonomy of the Azoarcus-Aromatoleum group and reveals separate origins of nif in the plant-associated Azoarcus and non-plant-associated Aromatoleum sub-groups.</title>
        <authorList>
            <person name="Lafos M."/>
            <person name="Maluk M."/>
            <person name="Batista M."/>
            <person name="Junghare M."/>
            <person name="Carmona M."/>
            <person name="Faoro H."/>
            <person name="Cruz L.M."/>
            <person name="Battistoni F."/>
            <person name="De Souza E."/>
            <person name="Pedrosa F."/>
            <person name="Chen W.-M."/>
            <person name="Poole P.S."/>
            <person name="Dixon R.A."/>
            <person name="James E.K."/>
        </authorList>
    </citation>
    <scope>NUCLEOTIDE SEQUENCE</scope>
    <source>
        <strain evidence="9">NSC3</strain>
    </source>
</reference>
<comment type="similarity">
    <text evidence="2 8">Belongs to the 4-toluene sulfonate uptake permease (TSUP) (TC 2.A.102) family.</text>
</comment>
<name>A0A972F5K1_9RHOO</name>
<evidence type="ECO:0000256" key="6">
    <source>
        <dbReference type="ARBA" id="ARBA00022989"/>
    </source>
</evidence>
<evidence type="ECO:0000256" key="7">
    <source>
        <dbReference type="ARBA" id="ARBA00023136"/>
    </source>
</evidence>
<evidence type="ECO:0000256" key="2">
    <source>
        <dbReference type="ARBA" id="ARBA00009142"/>
    </source>
</evidence>
<accession>A0A972F5K1</accession>
<proteinExistence type="inferred from homology"/>
<dbReference type="InterPro" id="IPR052017">
    <property type="entry name" value="TSUP"/>
</dbReference>
<feature type="transmembrane region" description="Helical" evidence="8">
    <location>
        <begin position="194"/>
        <end position="224"/>
    </location>
</feature>
<dbReference type="EMBL" id="WTVM01000003">
    <property type="protein sequence ID" value="NMG01543.1"/>
    <property type="molecule type" value="Genomic_DNA"/>
</dbReference>
<dbReference type="AlphaFoldDB" id="A0A972F5K1"/>
<feature type="transmembrane region" description="Helical" evidence="8">
    <location>
        <begin position="105"/>
        <end position="123"/>
    </location>
</feature>
<evidence type="ECO:0000256" key="1">
    <source>
        <dbReference type="ARBA" id="ARBA00004651"/>
    </source>
</evidence>
<evidence type="ECO:0000256" key="8">
    <source>
        <dbReference type="RuleBase" id="RU363041"/>
    </source>
</evidence>
<comment type="subcellular location">
    <subcellularLocation>
        <location evidence="1 8">Cell membrane</location>
        <topology evidence="1 8">Multi-pass membrane protein</topology>
    </subcellularLocation>
</comment>
<feature type="transmembrane region" description="Helical" evidence="8">
    <location>
        <begin position="236"/>
        <end position="254"/>
    </location>
</feature>
<evidence type="ECO:0000256" key="4">
    <source>
        <dbReference type="ARBA" id="ARBA00022475"/>
    </source>
</evidence>
<dbReference type="GO" id="GO:0005886">
    <property type="term" value="C:plasma membrane"/>
    <property type="evidence" value="ECO:0007669"/>
    <property type="project" value="UniProtKB-SubCell"/>
</dbReference>
<evidence type="ECO:0000256" key="5">
    <source>
        <dbReference type="ARBA" id="ARBA00022692"/>
    </source>
</evidence>
<protein>
    <recommendedName>
        <fullName evidence="8">Probable membrane transporter protein</fullName>
    </recommendedName>
</protein>
<dbReference type="PANTHER" id="PTHR30269:SF0">
    <property type="entry name" value="MEMBRANE TRANSPORTER PROTEIN YFCA-RELATED"/>
    <property type="match status" value="1"/>
</dbReference>
<keyword evidence="10" id="KW-1185">Reference proteome</keyword>
<comment type="caution">
    <text evidence="9">The sequence shown here is derived from an EMBL/GenBank/DDBJ whole genome shotgun (WGS) entry which is preliminary data.</text>
</comment>
<keyword evidence="5 8" id="KW-0812">Transmembrane</keyword>
<dbReference type="Pfam" id="PF01925">
    <property type="entry name" value="TauE"/>
    <property type="match status" value="1"/>
</dbReference>
<evidence type="ECO:0000256" key="3">
    <source>
        <dbReference type="ARBA" id="ARBA00022448"/>
    </source>
</evidence>
<keyword evidence="7 8" id="KW-0472">Membrane</keyword>
<keyword evidence="4 8" id="KW-1003">Cell membrane</keyword>